<reference evidence="1 2" key="1">
    <citation type="submission" date="2013-11" db="EMBL/GenBank/DDBJ databases">
        <title>Genome sequencing of Stegodyphus mimosarum.</title>
        <authorList>
            <person name="Bechsgaard J."/>
        </authorList>
    </citation>
    <scope>NUCLEOTIDE SEQUENCE [LARGE SCALE GENOMIC DNA]</scope>
</reference>
<sequence length="41" mass="4873">MRNYSFQKQSKSLKTNIRDHILTATEQMDGGYMMSYRARDV</sequence>
<dbReference type="Proteomes" id="UP000054359">
    <property type="component" value="Unassembled WGS sequence"/>
</dbReference>
<feature type="non-terminal residue" evidence="1">
    <location>
        <position position="41"/>
    </location>
</feature>
<dbReference type="EMBL" id="KK122017">
    <property type="protein sequence ID" value="KFM81759.1"/>
    <property type="molecule type" value="Genomic_DNA"/>
</dbReference>
<organism evidence="1 2">
    <name type="scientific">Stegodyphus mimosarum</name>
    <name type="common">African social velvet spider</name>
    <dbReference type="NCBI Taxonomy" id="407821"/>
    <lineage>
        <taxon>Eukaryota</taxon>
        <taxon>Metazoa</taxon>
        <taxon>Ecdysozoa</taxon>
        <taxon>Arthropoda</taxon>
        <taxon>Chelicerata</taxon>
        <taxon>Arachnida</taxon>
        <taxon>Araneae</taxon>
        <taxon>Araneomorphae</taxon>
        <taxon>Entelegynae</taxon>
        <taxon>Eresoidea</taxon>
        <taxon>Eresidae</taxon>
        <taxon>Stegodyphus</taxon>
    </lineage>
</organism>
<name>A0A087UWM0_STEMI</name>
<keyword evidence="2" id="KW-1185">Reference proteome</keyword>
<protein>
    <submittedName>
        <fullName evidence="1">Uncharacterized protein</fullName>
    </submittedName>
</protein>
<gene>
    <name evidence="1" type="ORF">X975_09296</name>
</gene>
<accession>A0A087UWM0</accession>
<evidence type="ECO:0000313" key="1">
    <source>
        <dbReference type="EMBL" id="KFM81759.1"/>
    </source>
</evidence>
<proteinExistence type="predicted"/>
<evidence type="ECO:0000313" key="2">
    <source>
        <dbReference type="Proteomes" id="UP000054359"/>
    </source>
</evidence>
<dbReference type="AlphaFoldDB" id="A0A087UWM0"/>